<dbReference type="InterPro" id="IPR020904">
    <property type="entry name" value="Sc_DH/Rdtase_CS"/>
</dbReference>
<comment type="similarity">
    <text evidence="1">Belongs to the short-chain dehydrogenases/reductases (SDR) family.</text>
</comment>
<name>A0A6M0QWC4_9RHOB</name>
<sequence length="255" mass="26329">MKTGWVSGKTAIVTGAASGIGRAVALRLAEEGATVWAADIDAAGLATLPGVTTAVLDAREEAGWEVLVADVLAKTGRLDILANCAGIQLSKGLLETSLDDLHRVLGVNLDSVFLGTRTAVRAMLPQGEGSIINIASNYANIADGLNAAYCASKAAVAHFTKAAALDCAGRGTRIRVNSVHPGCIATPMLEREIVDVAARRGDPDTSAVRAEWNRMAPLGIGTAEQVADAVLYLASDRSAYTTGAELVLDGGHIIR</sequence>
<gene>
    <name evidence="4" type="ORF">G4Z14_15610</name>
</gene>
<dbReference type="GO" id="GO:0016491">
    <property type="term" value="F:oxidoreductase activity"/>
    <property type="evidence" value="ECO:0007669"/>
    <property type="project" value="UniProtKB-KW"/>
</dbReference>
<dbReference type="Pfam" id="PF13561">
    <property type="entry name" value="adh_short_C2"/>
    <property type="match status" value="1"/>
</dbReference>
<keyword evidence="3" id="KW-0520">NAD</keyword>
<evidence type="ECO:0000313" key="4">
    <source>
        <dbReference type="EMBL" id="NEY91725.1"/>
    </source>
</evidence>
<dbReference type="Gene3D" id="3.40.50.720">
    <property type="entry name" value="NAD(P)-binding Rossmann-like Domain"/>
    <property type="match status" value="1"/>
</dbReference>
<dbReference type="FunFam" id="3.40.50.720:FF:000084">
    <property type="entry name" value="Short-chain dehydrogenase reductase"/>
    <property type="match status" value="1"/>
</dbReference>
<dbReference type="EMBL" id="JAAIVJ010000012">
    <property type="protein sequence ID" value="NEY91725.1"/>
    <property type="molecule type" value="Genomic_DNA"/>
</dbReference>
<dbReference type="PRINTS" id="PR00081">
    <property type="entry name" value="GDHRDH"/>
</dbReference>
<protein>
    <submittedName>
        <fullName evidence="4">SDR family oxidoreductase</fullName>
    </submittedName>
</protein>
<reference evidence="4 5" key="1">
    <citation type="submission" date="2020-02" db="EMBL/GenBank/DDBJ databases">
        <authorList>
            <person name="Chen W.-M."/>
        </authorList>
    </citation>
    <scope>NUCLEOTIDE SEQUENCE [LARGE SCALE GENOMIC DNA]</scope>
    <source>
        <strain evidence="4 5">KMS-5</strain>
    </source>
</reference>
<evidence type="ECO:0000256" key="1">
    <source>
        <dbReference type="ARBA" id="ARBA00006484"/>
    </source>
</evidence>
<dbReference type="Proteomes" id="UP000477782">
    <property type="component" value="Unassembled WGS sequence"/>
</dbReference>
<keyword evidence="2" id="KW-0560">Oxidoreductase</keyword>
<evidence type="ECO:0000256" key="3">
    <source>
        <dbReference type="ARBA" id="ARBA00023027"/>
    </source>
</evidence>
<evidence type="ECO:0000256" key="2">
    <source>
        <dbReference type="ARBA" id="ARBA00023002"/>
    </source>
</evidence>
<dbReference type="PRINTS" id="PR00080">
    <property type="entry name" value="SDRFAMILY"/>
</dbReference>
<dbReference type="InterPro" id="IPR002347">
    <property type="entry name" value="SDR_fam"/>
</dbReference>
<dbReference type="PANTHER" id="PTHR43477:SF4">
    <property type="entry name" value="DEHYDROGENASE_REDUCTASE SDR FAMILY MEMBER 6"/>
    <property type="match status" value="1"/>
</dbReference>
<comment type="caution">
    <text evidence="4">The sequence shown here is derived from an EMBL/GenBank/DDBJ whole genome shotgun (WGS) entry which is preliminary data.</text>
</comment>
<dbReference type="InterPro" id="IPR051122">
    <property type="entry name" value="SDR_DHRS6-like"/>
</dbReference>
<dbReference type="InterPro" id="IPR036291">
    <property type="entry name" value="NAD(P)-bd_dom_sf"/>
</dbReference>
<accession>A0A6M0QWC4</accession>
<organism evidence="4 5">
    <name type="scientific">Tabrizicola oligotrophica</name>
    <dbReference type="NCBI Taxonomy" id="2710650"/>
    <lineage>
        <taxon>Bacteria</taxon>
        <taxon>Pseudomonadati</taxon>
        <taxon>Pseudomonadota</taxon>
        <taxon>Alphaproteobacteria</taxon>
        <taxon>Rhodobacterales</taxon>
        <taxon>Paracoccaceae</taxon>
        <taxon>Tabrizicola</taxon>
    </lineage>
</organism>
<dbReference type="SUPFAM" id="SSF51735">
    <property type="entry name" value="NAD(P)-binding Rossmann-fold domains"/>
    <property type="match status" value="1"/>
</dbReference>
<dbReference type="PANTHER" id="PTHR43477">
    <property type="entry name" value="DIHYDROANTICAPSIN 7-DEHYDROGENASE"/>
    <property type="match status" value="1"/>
</dbReference>
<dbReference type="RefSeq" id="WP_164627414.1">
    <property type="nucleotide sequence ID" value="NZ_JAAIVJ010000012.1"/>
</dbReference>
<dbReference type="PROSITE" id="PS00061">
    <property type="entry name" value="ADH_SHORT"/>
    <property type="match status" value="1"/>
</dbReference>
<evidence type="ECO:0000313" key="5">
    <source>
        <dbReference type="Proteomes" id="UP000477782"/>
    </source>
</evidence>
<proteinExistence type="inferred from homology"/>
<keyword evidence="5" id="KW-1185">Reference proteome</keyword>
<dbReference type="AlphaFoldDB" id="A0A6M0QWC4"/>